<dbReference type="Gene3D" id="2.40.30.170">
    <property type="match status" value="1"/>
</dbReference>
<dbReference type="InterPro" id="IPR058627">
    <property type="entry name" value="MdtA-like_C"/>
</dbReference>
<evidence type="ECO:0000313" key="5">
    <source>
        <dbReference type="EMBL" id="MBZ6078014.1"/>
    </source>
</evidence>
<accession>A0ABS7VR59</accession>
<evidence type="ECO:0000256" key="2">
    <source>
        <dbReference type="SAM" id="SignalP"/>
    </source>
</evidence>
<keyword evidence="2" id="KW-0732">Signal</keyword>
<sequence>MTARRGTAWTAMTLVLLCAGCGAEAPEEAEPIRPVRTISVQPGVKATPQTFSGRIAAQDHPTLAFRIGGRVAERPVDVGMDVKQGQVIARLDPENELNALRSARAALADAEGALRRADGQLQRQSHLRDRGVATRADFETAEQARRAAAARVEAALAQLRIAEDLVGFTILEADAPGNVTAVSAEPGEVVAPGQPVVRLARREGRDAVFEVPAEQLAALDPDADILVTGGSDNTHRAVGRVREVSPEADPVTRTFTISVGLADPPPTFLIGTSVTLSVAGAADDSLAIPATALTDRNGTTGAWVADPEKGTVSFRPLQILRRNAATAAVGRGLVVGDIVVTAGAGQLREGQKVRLIGRES</sequence>
<feature type="domain" description="Multidrug resistance protein MdtA-like C-terminal permuted SH3" evidence="4">
    <location>
        <begin position="286"/>
        <end position="345"/>
    </location>
</feature>
<evidence type="ECO:0000256" key="1">
    <source>
        <dbReference type="ARBA" id="ARBA00009477"/>
    </source>
</evidence>
<dbReference type="Gene3D" id="2.40.50.100">
    <property type="match status" value="1"/>
</dbReference>
<feature type="chain" id="PRO_5047370126" evidence="2">
    <location>
        <begin position="26"/>
        <end position="360"/>
    </location>
</feature>
<feature type="signal peptide" evidence="2">
    <location>
        <begin position="1"/>
        <end position="25"/>
    </location>
</feature>
<dbReference type="Pfam" id="PF25954">
    <property type="entry name" value="Beta-barrel_RND_2"/>
    <property type="match status" value="1"/>
</dbReference>
<comment type="caution">
    <text evidence="5">The sequence shown here is derived from an EMBL/GenBank/DDBJ whole genome shotgun (WGS) entry which is preliminary data.</text>
</comment>
<dbReference type="SUPFAM" id="SSF111369">
    <property type="entry name" value="HlyD-like secretion proteins"/>
    <property type="match status" value="1"/>
</dbReference>
<organism evidence="5 6">
    <name type="scientific">Microvirga puerhi</name>
    <dbReference type="NCBI Taxonomy" id="2876078"/>
    <lineage>
        <taxon>Bacteria</taxon>
        <taxon>Pseudomonadati</taxon>
        <taxon>Pseudomonadota</taxon>
        <taxon>Alphaproteobacteria</taxon>
        <taxon>Hyphomicrobiales</taxon>
        <taxon>Methylobacteriaceae</taxon>
        <taxon>Microvirga</taxon>
    </lineage>
</organism>
<dbReference type="InterPro" id="IPR006143">
    <property type="entry name" value="RND_pump_MFP"/>
</dbReference>
<dbReference type="Gene3D" id="2.40.420.20">
    <property type="match status" value="1"/>
</dbReference>
<dbReference type="Pfam" id="PF25967">
    <property type="entry name" value="RND-MFP_C"/>
    <property type="match status" value="1"/>
</dbReference>
<evidence type="ECO:0000259" key="3">
    <source>
        <dbReference type="Pfam" id="PF25954"/>
    </source>
</evidence>
<dbReference type="RefSeq" id="WP_224314768.1">
    <property type="nucleotide sequence ID" value="NZ_JAIRBM010000014.1"/>
</dbReference>
<evidence type="ECO:0000313" key="6">
    <source>
        <dbReference type="Proteomes" id="UP000704176"/>
    </source>
</evidence>
<reference evidence="5 6" key="1">
    <citation type="submission" date="2021-09" db="EMBL/GenBank/DDBJ databases">
        <title>The complete genome sequence of a new microorganism.</title>
        <authorList>
            <person name="Zi Z."/>
        </authorList>
    </citation>
    <scope>NUCLEOTIDE SEQUENCE [LARGE SCALE GENOMIC DNA]</scope>
    <source>
        <strain evidence="5 6">WGZ8</strain>
    </source>
</reference>
<evidence type="ECO:0000259" key="4">
    <source>
        <dbReference type="Pfam" id="PF25967"/>
    </source>
</evidence>
<comment type="similarity">
    <text evidence="1">Belongs to the membrane fusion protein (MFP) (TC 8.A.1) family.</text>
</comment>
<proteinExistence type="inferred from homology"/>
<dbReference type="PANTHER" id="PTHR30469">
    <property type="entry name" value="MULTIDRUG RESISTANCE PROTEIN MDTA"/>
    <property type="match status" value="1"/>
</dbReference>
<keyword evidence="6" id="KW-1185">Reference proteome</keyword>
<dbReference type="Proteomes" id="UP000704176">
    <property type="component" value="Unassembled WGS sequence"/>
</dbReference>
<dbReference type="PANTHER" id="PTHR30469:SF38">
    <property type="entry name" value="HLYD FAMILY SECRETION PROTEIN"/>
    <property type="match status" value="1"/>
</dbReference>
<gene>
    <name evidence="5" type="ORF">K9B37_17230</name>
</gene>
<dbReference type="EMBL" id="JAIRBM010000014">
    <property type="protein sequence ID" value="MBZ6078014.1"/>
    <property type="molecule type" value="Genomic_DNA"/>
</dbReference>
<dbReference type="InterPro" id="IPR058792">
    <property type="entry name" value="Beta-barrel_RND_2"/>
</dbReference>
<name>A0ABS7VR59_9HYPH</name>
<feature type="domain" description="CusB-like beta-barrel" evidence="3">
    <location>
        <begin position="209"/>
        <end position="280"/>
    </location>
</feature>
<protein>
    <submittedName>
        <fullName evidence="5">Efflux RND transporter periplasmic adaptor subunit</fullName>
    </submittedName>
</protein>
<dbReference type="Gene3D" id="1.10.287.470">
    <property type="entry name" value="Helix hairpin bin"/>
    <property type="match status" value="1"/>
</dbReference>
<dbReference type="NCBIfam" id="TIGR01730">
    <property type="entry name" value="RND_mfp"/>
    <property type="match status" value="1"/>
</dbReference>